<sequence length="260" mass="30189">MKIKLLVTLALVSSALYGSKTCYSIALMSVKKENVENLKEEFQFPKECIIANIGRYASVRCGCFPTSQQASKLLNTPRYSEFQDAYVTKTRKSRFAHNQFAFNAVEENIQEEDDNAIIDDTPPQPQPIQKTIKKEKKDISYEYVKIDPKTGKLITVSTKKEEKKPISHKIHQILKPKENTKIDDDKVMQKLKEITPQLKKEKPKTVAPKKPKKKYFHDEDEDIKEILDFIDSESDVDTEIKDKPKIDKKDEEFFYSDFKK</sequence>
<dbReference type="AlphaFoldDB" id="A0A1W1D5H3"/>
<proteinExistence type="predicted"/>
<name>A0A1W1D5H3_9ZZZZ</name>
<gene>
    <name evidence="2" type="ORF">MNB_SM-3-813</name>
</gene>
<protein>
    <submittedName>
        <fullName evidence="2">Uncharacterized protein</fullName>
    </submittedName>
</protein>
<feature type="compositionally biased region" description="Basic and acidic residues" evidence="1">
    <location>
        <begin position="195"/>
        <end position="204"/>
    </location>
</feature>
<reference evidence="2" key="1">
    <citation type="submission" date="2016-10" db="EMBL/GenBank/DDBJ databases">
        <authorList>
            <person name="de Groot N.N."/>
        </authorList>
    </citation>
    <scope>NUCLEOTIDE SEQUENCE</scope>
</reference>
<dbReference type="EMBL" id="FPHP01000048">
    <property type="protein sequence ID" value="SFV75883.1"/>
    <property type="molecule type" value="Genomic_DNA"/>
</dbReference>
<evidence type="ECO:0000313" key="2">
    <source>
        <dbReference type="EMBL" id="SFV75883.1"/>
    </source>
</evidence>
<organism evidence="2">
    <name type="scientific">hydrothermal vent metagenome</name>
    <dbReference type="NCBI Taxonomy" id="652676"/>
    <lineage>
        <taxon>unclassified sequences</taxon>
        <taxon>metagenomes</taxon>
        <taxon>ecological metagenomes</taxon>
    </lineage>
</organism>
<evidence type="ECO:0000256" key="1">
    <source>
        <dbReference type="SAM" id="MobiDB-lite"/>
    </source>
</evidence>
<feature type="region of interest" description="Disordered" evidence="1">
    <location>
        <begin position="195"/>
        <end position="214"/>
    </location>
</feature>
<accession>A0A1W1D5H3</accession>